<protein>
    <submittedName>
        <fullName evidence="3">Uncharacterized protein</fullName>
    </submittedName>
</protein>
<organism evidence="3 4">
    <name type="scientific">Durusdinium trenchii</name>
    <dbReference type="NCBI Taxonomy" id="1381693"/>
    <lineage>
        <taxon>Eukaryota</taxon>
        <taxon>Sar</taxon>
        <taxon>Alveolata</taxon>
        <taxon>Dinophyceae</taxon>
        <taxon>Suessiales</taxon>
        <taxon>Symbiodiniaceae</taxon>
        <taxon>Durusdinium</taxon>
    </lineage>
</organism>
<feature type="transmembrane region" description="Helical" evidence="2">
    <location>
        <begin position="490"/>
        <end position="509"/>
    </location>
</feature>
<feature type="transmembrane region" description="Helical" evidence="2">
    <location>
        <begin position="365"/>
        <end position="386"/>
    </location>
</feature>
<gene>
    <name evidence="3" type="ORF">CCMP2556_LOCUS5061</name>
</gene>
<feature type="repeat" description="ANK" evidence="1">
    <location>
        <begin position="36"/>
        <end position="71"/>
    </location>
</feature>
<comment type="caution">
    <text evidence="3">The sequence shown here is derived from an EMBL/GenBank/DDBJ whole genome shotgun (WGS) entry which is preliminary data.</text>
</comment>
<evidence type="ECO:0000256" key="1">
    <source>
        <dbReference type="PROSITE-ProRule" id="PRU00023"/>
    </source>
</evidence>
<dbReference type="Gene3D" id="1.25.40.20">
    <property type="entry name" value="Ankyrin repeat-containing domain"/>
    <property type="match status" value="1"/>
</dbReference>
<dbReference type="EMBL" id="CAXAMN010002136">
    <property type="protein sequence ID" value="CAK8997976.1"/>
    <property type="molecule type" value="Genomic_DNA"/>
</dbReference>
<dbReference type="InterPro" id="IPR036770">
    <property type="entry name" value="Ankyrin_rpt-contain_sf"/>
</dbReference>
<feature type="transmembrane region" description="Helical" evidence="2">
    <location>
        <begin position="398"/>
        <end position="418"/>
    </location>
</feature>
<keyword evidence="1" id="KW-0040">ANK repeat</keyword>
<sequence length="548" mass="61127">MASTPLSRAIFDRDLLLLRSLLRSVNRPNLEEMDLGGDTALHAAGRCGYDTALEMAQELVRAGANINATNRFHETPLDTSIFYEMRFLIDGYYDASRSCGEVANFLATHGALRRQDETQNELWERISRQAGRDTVNSGRDVETARAAARGRGSARAERYEEREILVDSLPLAREVEESHFDNGYPLRHLVYDLIGGQCSPSAHFLRLRCVMHSDGRLVCRNNRRLWCLKQFQEKMRGRLEVKVRVIVMRKRRLKRRAERRQVGELRSGFCSIPPRPTRPCPAETAEVKDRCAPFGAVCSAFFVQCAGNACRGSSVNLWRMRDPDDAEAQADLKDHEVLEEASPSPQVFEVEDSQELTATVPWQRFAVKFFLTLTVFLIITLLLEIFAKDQVTAFSKTIIDSIGMPGLFVAVLIGDGLPQPFTYVPLIFLAVKAQVPKSLVFGVCASGSYLAAVGGYGAGFSLAKTSCFQQGLQRLAESQPWLPDLMQRKGALGVAIAALLPIPLALATWTAGSFRVNFPQFLISAAFRMPKILVFVLLSGWTTEKELE</sequence>
<dbReference type="PROSITE" id="PS50297">
    <property type="entry name" value="ANK_REP_REGION"/>
    <property type="match status" value="1"/>
</dbReference>
<evidence type="ECO:0000313" key="3">
    <source>
        <dbReference type="EMBL" id="CAK8997976.1"/>
    </source>
</evidence>
<keyword evidence="2" id="KW-0812">Transmembrane</keyword>
<reference evidence="3 4" key="1">
    <citation type="submission" date="2024-02" db="EMBL/GenBank/DDBJ databases">
        <authorList>
            <person name="Chen Y."/>
            <person name="Shah S."/>
            <person name="Dougan E. K."/>
            <person name="Thang M."/>
            <person name="Chan C."/>
        </authorList>
    </citation>
    <scope>NUCLEOTIDE SEQUENCE [LARGE SCALE GENOMIC DNA]</scope>
</reference>
<dbReference type="Proteomes" id="UP001642484">
    <property type="component" value="Unassembled WGS sequence"/>
</dbReference>
<dbReference type="Pfam" id="PF00023">
    <property type="entry name" value="Ank"/>
    <property type="match status" value="1"/>
</dbReference>
<keyword evidence="4" id="KW-1185">Reference proteome</keyword>
<accession>A0ABP0I5Y2</accession>
<keyword evidence="2" id="KW-1133">Transmembrane helix</keyword>
<evidence type="ECO:0000313" key="4">
    <source>
        <dbReference type="Proteomes" id="UP001642484"/>
    </source>
</evidence>
<dbReference type="SUPFAM" id="SSF48403">
    <property type="entry name" value="Ankyrin repeat"/>
    <property type="match status" value="1"/>
</dbReference>
<dbReference type="PROSITE" id="PS50088">
    <property type="entry name" value="ANK_REPEAT"/>
    <property type="match status" value="1"/>
</dbReference>
<proteinExistence type="predicted"/>
<keyword evidence="2" id="KW-0472">Membrane</keyword>
<dbReference type="InterPro" id="IPR002110">
    <property type="entry name" value="Ankyrin_rpt"/>
</dbReference>
<feature type="transmembrane region" description="Helical" evidence="2">
    <location>
        <begin position="438"/>
        <end position="463"/>
    </location>
</feature>
<evidence type="ECO:0000256" key="2">
    <source>
        <dbReference type="SAM" id="Phobius"/>
    </source>
</evidence>
<name>A0ABP0I5Y2_9DINO</name>